<dbReference type="InterPro" id="IPR016181">
    <property type="entry name" value="Acyl_CoA_acyltransferase"/>
</dbReference>
<evidence type="ECO:0000313" key="2">
    <source>
        <dbReference type="EMBL" id="ANO50958.1"/>
    </source>
</evidence>
<dbReference type="EMBL" id="CP016268">
    <property type="protein sequence ID" value="ANO50958.1"/>
    <property type="molecule type" value="Genomic_DNA"/>
</dbReference>
<keyword evidence="3" id="KW-1185">Reference proteome</keyword>
<dbReference type="SUPFAM" id="SSF55729">
    <property type="entry name" value="Acyl-CoA N-acyltransferases (Nat)"/>
    <property type="match status" value="1"/>
</dbReference>
<dbReference type="Proteomes" id="UP000092695">
    <property type="component" value="Chromosome"/>
</dbReference>
<accession>A0A193LER5</accession>
<protein>
    <recommendedName>
        <fullName evidence="1">BioF2-like acetyltransferase domain-containing protein</fullName>
    </recommendedName>
</protein>
<dbReference type="Pfam" id="PF13480">
    <property type="entry name" value="Acetyltransf_6"/>
    <property type="match status" value="1"/>
</dbReference>
<dbReference type="STRING" id="1548547.BA177_06820"/>
<sequence length="352" mass="40579">MQFAIHKRLSDIPLSSAAWDQLVEDSGIGGVFLRHAWIHTWWQHLAGNKELFFITIHSKGDIVGFAPLMLDRSRTLRFIADENSDYLGFVIRAGDTAVTGHLMKFLAAQKSWRVLHLRNLPRAESNGQLKAACEAAGLIPWRNYSVVAPYLALSTDRAKAEKLLNKYSVRRAERQLTDQGELRYEVFSETQHTDELWNDFTAQHIKRCRADHRKSPFEEPNYAAFLRAIFDAPDLRDALHFSAVLLNGRAVAYHLGFISNQRLLWYKPSFDTSLTKGSPGIVLIRCLANYALEHNLTELDFTIGAEPFKERFSNGVRYVDTYRIHRSRLRYLRDAGYWRTRAWIKTLIKGKK</sequence>
<organism evidence="2 3">
    <name type="scientific">Woeseia oceani</name>
    <dbReference type="NCBI Taxonomy" id="1548547"/>
    <lineage>
        <taxon>Bacteria</taxon>
        <taxon>Pseudomonadati</taxon>
        <taxon>Pseudomonadota</taxon>
        <taxon>Gammaproteobacteria</taxon>
        <taxon>Woeseiales</taxon>
        <taxon>Woeseiaceae</taxon>
        <taxon>Woeseia</taxon>
    </lineage>
</organism>
<evidence type="ECO:0000313" key="3">
    <source>
        <dbReference type="Proteomes" id="UP000092695"/>
    </source>
</evidence>
<feature type="domain" description="BioF2-like acetyltransferase" evidence="1">
    <location>
        <begin position="167"/>
        <end position="310"/>
    </location>
</feature>
<dbReference type="KEGG" id="woc:BA177_06820"/>
<evidence type="ECO:0000259" key="1">
    <source>
        <dbReference type="Pfam" id="PF13480"/>
    </source>
</evidence>
<dbReference type="InterPro" id="IPR038740">
    <property type="entry name" value="BioF2-like_GNAT_dom"/>
</dbReference>
<name>A0A193LER5_9GAMM</name>
<proteinExistence type="predicted"/>
<reference evidence="2 3" key="1">
    <citation type="submission" date="2016-06" db="EMBL/GenBank/DDBJ databases">
        <title>Complete genome sequence of a deep-branching marine Gamma Proteobacterium Woeseia oceani type strain XK5.</title>
        <authorList>
            <person name="Mu D."/>
            <person name="Du Z."/>
        </authorList>
    </citation>
    <scope>NUCLEOTIDE SEQUENCE [LARGE SCALE GENOMIC DNA]</scope>
    <source>
        <strain evidence="2 3">XK5</strain>
    </source>
</reference>
<gene>
    <name evidence="2" type="ORF">BA177_06820</name>
</gene>
<dbReference type="AlphaFoldDB" id="A0A193LER5"/>